<dbReference type="InterPro" id="IPR050315">
    <property type="entry name" value="FAD-oxidoreductase_2"/>
</dbReference>
<dbReference type="Gene3D" id="3.90.700.10">
    <property type="entry name" value="Succinate dehydrogenase/fumarate reductase flavoprotein, catalytic domain"/>
    <property type="match status" value="1"/>
</dbReference>
<dbReference type="GO" id="GO:0016627">
    <property type="term" value="F:oxidoreductase activity, acting on the CH-CH group of donors"/>
    <property type="evidence" value="ECO:0007669"/>
    <property type="project" value="UniProtKB-ARBA"/>
</dbReference>
<evidence type="ECO:0000313" key="8">
    <source>
        <dbReference type="Proteomes" id="UP000501602"/>
    </source>
</evidence>
<keyword evidence="8" id="KW-1185">Reference proteome</keyword>
<name>A0A6H1UHB3_9GAMM</name>
<keyword evidence="4 5" id="KW-0560">Oxidoreductase</keyword>
<sequence length="519" mass="55728">MSKSECNHARRSMLKKSITLAAGVGATAATGTTLATPCANKGDQAFDHVYDVIVVGSGFAGMSAAVQAAEEGQSVLVVDKMPVFGGNSTINGGAMAIAGSATQKEKGISDSVELMVQDMLESGRGMNDVEMLKLVCQDTASSAIWLEGFGVEWKPFVQHFGGHSVPRILQAKQSSGAGIIRPLIKAAEAKGVEMKKQTKLESFITDDSGRVIGFNALVNHRYERPSSGEAKRFGARKGVIMATGGFGQDIAFRQIHQPKMTDELTSTNHPGANADALKQMMLLGANPVHLDQIQLGPWTSPDEKGFGTASQFNTIGTFPKGIVVDPRSGQRYFNELADRRERATKIMQNRDEKGQPVYPIGFTNAEGASRAQTLEWGLKYDVIKKAENLDDLASLYDMPAEALKQQVADWNKYVRQGKDEQFGRPLASAIELNLGPWYAVRMWPKVHYCMGGVRVNAKSEVLALLTDQHIEGLYAAGEATGGIHGASRLGGCAIAEGVVTGRNAARNIANKNSVTLKQA</sequence>
<comment type="similarity">
    <text evidence="5">Belongs to the FAD-dependent oxidoreductase 2 family. FRD/SDH subfamily.</text>
</comment>
<dbReference type="InterPro" id="IPR027477">
    <property type="entry name" value="Succ_DH/fumarate_Rdtase_cat_sf"/>
</dbReference>
<dbReference type="EMBL" id="CP051180">
    <property type="protein sequence ID" value="QIZ77606.1"/>
    <property type="molecule type" value="Genomic_DNA"/>
</dbReference>
<dbReference type="SUPFAM" id="SSF56425">
    <property type="entry name" value="Succinate dehydrogenase/fumarate reductase flavoprotein, catalytic domain"/>
    <property type="match status" value="1"/>
</dbReference>
<dbReference type="Gene3D" id="3.50.50.60">
    <property type="entry name" value="FAD/NAD(P)-binding domain"/>
    <property type="match status" value="1"/>
</dbReference>
<dbReference type="SUPFAM" id="SSF51905">
    <property type="entry name" value="FAD/NAD(P)-binding domain"/>
    <property type="match status" value="1"/>
</dbReference>
<keyword evidence="2 5" id="KW-0285">Flavoprotein</keyword>
<dbReference type="KEGG" id="fes:HER31_12300"/>
<reference evidence="7 8" key="1">
    <citation type="submission" date="2020-04" db="EMBL/GenBank/DDBJ databases">
        <title>Ferrimonas sp. S7 isolated from sea water.</title>
        <authorList>
            <person name="Bae S.S."/>
            <person name="Baek K."/>
        </authorList>
    </citation>
    <scope>NUCLEOTIDE SEQUENCE [LARGE SCALE GENOMIC DNA]</scope>
    <source>
        <strain evidence="7 8">S7</strain>
    </source>
</reference>
<dbReference type="InterPro" id="IPR006311">
    <property type="entry name" value="TAT_signal"/>
</dbReference>
<dbReference type="FunFam" id="3.90.700.10:FF:000007">
    <property type="entry name" value="NADH-dependent fumarate reductase"/>
    <property type="match status" value="1"/>
</dbReference>
<dbReference type="Pfam" id="PF00890">
    <property type="entry name" value="FAD_binding_2"/>
    <property type="match status" value="1"/>
</dbReference>
<keyword evidence="3 5" id="KW-0274">FAD</keyword>
<evidence type="ECO:0000256" key="3">
    <source>
        <dbReference type="ARBA" id="ARBA00022827"/>
    </source>
</evidence>
<protein>
    <submittedName>
        <fullName evidence="7">Flavocytochrome c</fullName>
    </submittedName>
</protein>
<dbReference type="PANTHER" id="PTHR43400:SF7">
    <property type="entry name" value="FAD-DEPENDENT OXIDOREDUCTASE 2 FAD BINDING DOMAIN-CONTAINING PROTEIN"/>
    <property type="match status" value="1"/>
</dbReference>
<evidence type="ECO:0000256" key="4">
    <source>
        <dbReference type="ARBA" id="ARBA00023002"/>
    </source>
</evidence>
<dbReference type="InterPro" id="IPR003953">
    <property type="entry name" value="FAD-dep_OxRdtase_2_FAD-bd"/>
</dbReference>
<feature type="domain" description="FAD-dependent oxidoreductase 2 FAD-binding" evidence="6">
    <location>
        <begin position="51"/>
        <end position="493"/>
    </location>
</feature>
<dbReference type="InterPro" id="IPR010960">
    <property type="entry name" value="Flavocytochrome_c"/>
</dbReference>
<proteinExistence type="inferred from homology"/>
<dbReference type="PROSITE" id="PS51318">
    <property type="entry name" value="TAT"/>
    <property type="match status" value="1"/>
</dbReference>
<dbReference type="InterPro" id="IPR036188">
    <property type="entry name" value="FAD/NAD-bd_sf"/>
</dbReference>
<accession>A0A6H1UHB3</accession>
<dbReference type="NCBIfam" id="TIGR01813">
    <property type="entry name" value="flavo_cyto_c"/>
    <property type="match status" value="1"/>
</dbReference>
<dbReference type="RefSeq" id="WP_168660865.1">
    <property type="nucleotide sequence ID" value="NZ_CP051180.1"/>
</dbReference>
<dbReference type="GO" id="GO:0010181">
    <property type="term" value="F:FMN binding"/>
    <property type="evidence" value="ECO:0007669"/>
    <property type="project" value="InterPro"/>
</dbReference>
<dbReference type="PANTHER" id="PTHR43400">
    <property type="entry name" value="FUMARATE REDUCTASE"/>
    <property type="match status" value="1"/>
</dbReference>
<dbReference type="Proteomes" id="UP000501602">
    <property type="component" value="Chromosome"/>
</dbReference>
<evidence type="ECO:0000256" key="5">
    <source>
        <dbReference type="RuleBase" id="RU366062"/>
    </source>
</evidence>
<evidence type="ECO:0000259" key="6">
    <source>
        <dbReference type="Pfam" id="PF00890"/>
    </source>
</evidence>
<dbReference type="AlphaFoldDB" id="A0A6H1UHB3"/>
<comment type="cofactor">
    <cofactor evidence="1">
        <name>FAD</name>
        <dbReference type="ChEBI" id="CHEBI:57692"/>
    </cofactor>
</comment>
<gene>
    <name evidence="7" type="ORF">HER31_12300</name>
</gene>
<evidence type="ECO:0000256" key="1">
    <source>
        <dbReference type="ARBA" id="ARBA00001974"/>
    </source>
</evidence>
<organism evidence="7 8">
    <name type="scientific">Ferrimonas lipolytica</name>
    <dbReference type="NCBI Taxonomy" id="2724191"/>
    <lineage>
        <taxon>Bacteria</taxon>
        <taxon>Pseudomonadati</taxon>
        <taxon>Pseudomonadota</taxon>
        <taxon>Gammaproteobacteria</taxon>
        <taxon>Alteromonadales</taxon>
        <taxon>Ferrimonadaceae</taxon>
        <taxon>Ferrimonas</taxon>
    </lineage>
</organism>
<evidence type="ECO:0000256" key="2">
    <source>
        <dbReference type="ARBA" id="ARBA00022630"/>
    </source>
</evidence>
<evidence type="ECO:0000313" key="7">
    <source>
        <dbReference type="EMBL" id="QIZ77606.1"/>
    </source>
</evidence>